<name>T1GI33_MEGSC</name>
<reference evidence="3" key="1">
    <citation type="submission" date="2013-02" db="EMBL/GenBank/DDBJ databases">
        <authorList>
            <person name="Hughes D."/>
        </authorList>
    </citation>
    <scope>NUCLEOTIDE SEQUENCE</scope>
    <source>
        <strain>Durham</strain>
        <strain evidence="3">NC isolate 2 -- Noor lab</strain>
    </source>
</reference>
<organism evidence="2 3">
    <name type="scientific">Megaselia scalaris</name>
    <name type="common">Humpbacked fly</name>
    <name type="synonym">Phora scalaris</name>
    <dbReference type="NCBI Taxonomy" id="36166"/>
    <lineage>
        <taxon>Eukaryota</taxon>
        <taxon>Metazoa</taxon>
        <taxon>Ecdysozoa</taxon>
        <taxon>Arthropoda</taxon>
        <taxon>Hexapoda</taxon>
        <taxon>Insecta</taxon>
        <taxon>Pterygota</taxon>
        <taxon>Neoptera</taxon>
        <taxon>Endopterygota</taxon>
        <taxon>Diptera</taxon>
        <taxon>Brachycera</taxon>
        <taxon>Muscomorpha</taxon>
        <taxon>Platypezoidea</taxon>
        <taxon>Phoridae</taxon>
        <taxon>Megaseliini</taxon>
        <taxon>Megaselia</taxon>
    </lineage>
</organism>
<evidence type="ECO:0000313" key="2">
    <source>
        <dbReference type="EnsemblMetazoa" id="MESCA003100-PA"/>
    </source>
</evidence>
<evidence type="ECO:0000313" key="3">
    <source>
        <dbReference type="Proteomes" id="UP000015102"/>
    </source>
</evidence>
<dbReference type="Proteomes" id="UP000015102">
    <property type="component" value="Unassembled WGS sequence"/>
</dbReference>
<sequence>CLPHTWYLAIDFQLFLFAPLILYLFYRWGAKTFIGIAIMMGLSVGCIIGTFYKYDIAGALVVK</sequence>
<dbReference type="EMBL" id="CAQQ02004908">
    <property type="status" value="NOT_ANNOTATED_CDS"/>
    <property type="molecule type" value="Genomic_DNA"/>
</dbReference>
<dbReference type="AlphaFoldDB" id="T1GI33"/>
<keyword evidence="3" id="KW-1185">Reference proteome</keyword>
<feature type="transmembrane region" description="Helical" evidence="1">
    <location>
        <begin position="6"/>
        <end position="26"/>
    </location>
</feature>
<dbReference type="EnsemblMetazoa" id="MESCA003100-RA">
    <property type="protein sequence ID" value="MESCA003100-PA"/>
    <property type="gene ID" value="MESCA003100"/>
</dbReference>
<evidence type="ECO:0008006" key="4">
    <source>
        <dbReference type="Google" id="ProtNLM"/>
    </source>
</evidence>
<proteinExistence type="predicted"/>
<protein>
    <recommendedName>
        <fullName evidence="4">Acyltransferase 3 domain-containing protein</fullName>
    </recommendedName>
</protein>
<dbReference type="EMBL" id="CAQQ02004907">
    <property type="status" value="NOT_ANNOTATED_CDS"/>
    <property type="molecule type" value="Genomic_DNA"/>
</dbReference>
<feature type="transmembrane region" description="Helical" evidence="1">
    <location>
        <begin position="33"/>
        <end position="52"/>
    </location>
</feature>
<reference evidence="2" key="2">
    <citation type="submission" date="2015-06" db="UniProtKB">
        <authorList>
            <consortium name="EnsemblMetazoa"/>
        </authorList>
    </citation>
    <scope>IDENTIFICATION</scope>
</reference>
<dbReference type="EMBL" id="CAQQ02004906">
    <property type="status" value="NOT_ANNOTATED_CDS"/>
    <property type="molecule type" value="Genomic_DNA"/>
</dbReference>
<keyword evidence="1" id="KW-0812">Transmembrane</keyword>
<evidence type="ECO:0000256" key="1">
    <source>
        <dbReference type="SAM" id="Phobius"/>
    </source>
</evidence>
<dbReference type="HOGENOM" id="CLU_2892488_0_0_1"/>
<accession>T1GI33</accession>
<keyword evidence="1" id="KW-0472">Membrane</keyword>
<keyword evidence="1" id="KW-1133">Transmembrane helix</keyword>
<dbReference type="EMBL" id="CAQQ02004909">
    <property type="status" value="NOT_ANNOTATED_CDS"/>
    <property type="molecule type" value="Genomic_DNA"/>
</dbReference>